<dbReference type="InterPro" id="IPR051448">
    <property type="entry name" value="CdaR-like_regulators"/>
</dbReference>
<organism evidence="3 4">
    <name type="scientific">Paraburkholderia haematera</name>
    <dbReference type="NCBI Taxonomy" id="2793077"/>
    <lineage>
        <taxon>Bacteria</taxon>
        <taxon>Pseudomonadati</taxon>
        <taxon>Pseudomonadota</taxon>
        <taxon>Betaproteobacteria</taxon>
        <taxon>Burkholderiales</taxon>
        <taxon>Burkholderiaceae</taxon>
        <taxon>Paraburkholderia</taxon>
    </lineage>
</organism>
<sequence>MTVERAAGIGGMRQARLLAGREGLSSIVSHVNVLEAVTGTEDKWDLRNHLFLTTFHFAGNDTDRQVRAIRQLRRDGCVAIVFQVGLVAPLQPAVLRAADELLLPLFELPLNVDYADILTPLICAVQGEDAYFVSEANVVQQKLLNEMMNGGGLGALVSLLAEHFGRSVAVVDDRGVLYASSDNWMVADVVAQLPQYAAPGKTVVRQLAWITVLGRRADVPIDGYLIVNSPDAVPPSPSEAALLDQSAALLTLELAKLRVADETYVEPFRTWMGHLSAGDAEAARSLAAAESLDLSTVRVAVLFQHAEELQGIWTQGDAETRRIWQAIYSVEQKPRVFEWNGRLLWLPSVASGVSIEQARTAVDCKLRQIWSGLVDNGTSVWHVASGAPVEPAAQIYQSVRDAEAVLVLAPPELANGPIAYGDVTLDILFRQIAAQPAAQRWVDDVVGKLASHDVLQRSELVLTLETFFDSGQSHKLAAHRLGIHPKTLKYRLDKIEQIMGGLPTRDGACFALHFALKLSRSSR</sequence>
<evidence type="ECO:0000259" key="1">
    <source>
        <dbReference type="Pfam" id="PF07905"/>
    </source>
</evidence>
<feature type="domain" description="Purine catabolism PurC-like" evidence="1">
    <location>
        <begin position="12"/>
        <end position="120"/>
    </location>
</feature>
<dbReference type="InterPro" id="IPR012914">
    <property type="entry name" value="PucR_dom"/>
</dbReference>
<gene>
    <name evidence="3" type="ORF">R69888_03602</name>
</gene>
<evidence type="ECO:0000313" key="4">
    <source>
        <dbReference type="Proteomes" id="UP000672526"/>
    </source>
</evidence>
<dbReference type="EMBL" id="CAJNBK010000009">
    <property type="protein sequence ID" value="CAE6765224.1"/>
    <property type="molecule type" value="Genomic_DNA"/>
</dbReference>
<dbReference type="RefSeq" id="WP_211612543.1">
    <property type="nucleotide sequence ID" value="NZ_CAJNBK010000009.1"/>
</dbReference>
<accession>A0ABN7LR56</accession>
<dbReference type="Gene3D" id="1.10.10.2840">
    <property type="entry name" value="PucR C-terminal helix-turn-helix domain"/>
    <property type="match status" value="1"/>
</dbReference>
<dbReference type="PANTHER" id="PTHR33744">
    <property type="entry name" value="CARBOHYDRATE DIACID REGULATOR"/>
    <property type="match status" value="1"/>
</dbReference>
<dbReference type="Proteomes" id="UP000672526">
    <property type="component" value="Unassembled WGS sequence"/>
</dbReference>
<evidence type="ECO:0008006" key="5">
    <source>
        <dbReference type="Google" id="ProtNLM"/>
    </source>
</evidence>
<keyword evidence="4" id="KW-1185">Reference proteome</keyword>
<evidence type="ECO:0000313" key="3">
    <source>
        <dbReference type="EMBL" id="CAE6765224.1"/>
    </source>
</evidence>
<feature type="domain" description="PucR C-terminal helix-turn-helix" evidence="2">
    <location>
        <begin position="460"/>
        <end position="518"/>
    </location>
</feature>
<comment type="caution">
    <text evidence="3">The sequence shown here is derived from an EMBL/GenBank/DDBJ whole genome shotgun (WGS) entry which is preliminary data.</text>
</comment>
<evidence type="ECO:0000259" key="2">
    <source>
        <dbReference type="Pfam" id="PF13556"/>
    </source>
</evidence>
<proteinExistence type="predicted"/>
<dbReference type="InterPro" id="IPR042070">
    <property type="entry name" value="PucR_C-HTH_sf"/>
</dbReference>
<protein>
    <recommendedName>
        <fullName evidence="5">PucR family transcriptional regulator</fullName>
    </recommendedName>
</protein>
<dbReference type="PANTHER" id="PTHR33744:SF7">
    <property type="entry name" value="PUCR FAMILY TRANSCRIPTIONAL REGULATOR"/>
    <property type="match status" value="1"/>
</dbReference>
<reference evidence="3 4" key="1">
    <citation type="submission" date="2021-02" db="EMBL/GenBank/DDBJ databases">
        <authorList>
            <person name="Vanwijnsberghe S."/>
        </authorList>
    </citation>
    <scope>NUCLEOTIDE SEQUENCE [LARGE SCALE GENOMIC DNA]</scope>
    <source>
        <strain evidence="3 4">LMG 31837</strain>
    </source>
</reference>
<name>A0ABN7LR56_9BURK</name>
<dbReference type="Pfam" id="PF07905">
    <property type="entry name" value="PucR"/>
    <property type="match status" value="1"/>
</dbReference>
<dbReference type="Pfam" id="PF13556">
    <property type="entry name" value="HTH_30"/>
    <property type="match status" value="1"/>
</dbReference>
<dbReference type="InterPro" id="IPR025736">
    <property type="entry name" value="PucR_C-HTH_dom"/>
</dbReference>